<accession>A0AA86Q8V3</accession>
<dbReference type="PANTHER" id="PTHR12411">
    <property type="entry name" value="CYSTEINE PROTEASE FAMILY C1-RELATED"/>
    <property type="match status" value="1"/>
</dbReference>
<dbReference type="GO" id="GO:0006508">
    <property type="term" value="P:proteolysis"/>
    <property type="evidence" value="ECO:0007669"/>
    <property type="project" value="InterPro"/>
</dbReference>
<proteinExistence type="inferred from homology"/>
<dbReference type="SMART" id="SM00645">
    <property type="entry name" value="Pept_C1"/>
    <property type="match status" value="1"/>
</dbReference>
<evidence type="ECO:0000313" key="5">
    <source>
        <dbReference type="Proteomes" id="UP001642409"/>
    </source>
</evidence>
<evidence type="ECO:0000313" key="4">
    <source>
        <dbReference type="EMBL" id="CAL6040165.1"/>
    </source>
</evidence>
<dbReference type="Proteomes" id="UP001642409">
    <property type="component" value="Unassembled WGS sequence"/>
</dbReference>
<dbReference type="PRINTS" id="PR00705">
    <property type="entry name" value="PAPAIN"/>
</dbReference>
<sequence>MIHLFIISQNQPFLNEAMLEMLLNIPDMTWNSEIPTRFKNLTKSQIMSQILPNKLLFNIKKSDYSGPVQSSFNWLDQKPNCFRVFDQGECSSCWAFSAVGSFSSNRCINSTDVQRVDYSAQYLISCDSGDAGCEGGRINQSLLFLKKTGVPTESCVRYSSYSGVSPKCPTTCDDGSKLTFFKSGKYEDVCSSEQSIMSTLQSQTIITSFLLYEDFFYYRNGIYQHKTGSITGGHTVVLTGFGEENGVKFWRAKNQWGTSWGENGYFRIKRGNECGIEDQCFVMREK</sequence>
<evidence type="ECO:0000259" key="2">
    <source>
        <dbReference type="SMART" id="SM00645"/>
    </source>
</evidence>
<dbReference type="Gene3D" id="3.90.70.10">
    <property type="entry name" value="Cysteine proteinases"/>
    <property type="match status" value="1"/>
</dbReference>
<feature type="domain" description="Peptidase C1A papain C-terminal" evidence="2">
    <location>
        <begin position="68"/>
        <end position="284"/>
    </location>
</feature>
<dbReference type="InterPro" id="IPR013128">
    <property type="entry name" value="Peptidase_C1A"/>
</dbReference>
<dbReference type="AlphaFoldDB" id="A0AA86Q8V3"/>
<evidence type="ECO:0000256" key="1">
    <source>
        <dbReference type="ARBA" id="ARBA00008455"/>
    </source>
</evidence>
<organism evidence="3">
    <name type="scientific">Hexamita inflata</name>
    <dbReference type="NCBI Taxonomy" id="28002"/>
    <lineage>
        <taxon>Eukaryota</taxon>
        <taxon>Metamonada</taxon>
        <taxon>Diplomonadida</taxon>
        <taxon>Hexamitidae</taxon>
        <taxon>Hexamitinae</taxon>
        <taxon>Hexamita</taxon>
    </lineage>
</organism>
<protein>
    <submittedName>
        <fullName evidence="3">Cathepsin B</fullName>
    </submittedName>
    <submittedName>
        <fullName evidence="4">Cathepsin_B</fullName>
    </submittedName>
</protein>
<dbReference type="GO" id="GO:0008234">
    <property type="term" value="F:cysteine-type peptidase activity"/>
    <property type="evidence" value="ECO:0007669"/>
    <property type="project" value="InterPro"/>
</dbReference>
<dbReference type="InterPro" id="IPR038765">
    <property type="entry name" value="Papain-like_cys_pep_sf"/>
</dbReference>
<reference evidence="3" key="1">
    <citation type="submission" date="2023-06" db="EMBL/GenBank/DDBJ databases">
        <authorList>
            <person name="Kurt Z."/>
        </authorList>
    </citation>
    <scope>NUCLEOTIDE SEQUENCE</scope>
</reference>
<evidence type="ECO:0000313" key="3">
    <source>
        <dbReference type="EMBL" id="CAI9948274.1"/>
    </source>
</evidence>
<dbReference type="Pfam" id="PF00112">
    <property type="entry name" value="Peptidase_C1"/>
    <property type="match status" value="1"/>
</dbReference>
<dbReference type="InterPro" id="IPR000668">
    <property type="entry name" value="Peptidase_C1A_C"/>
</dbReference>
<keyword evidence="5" id="KW-1185">Reference proteome</keyword>
<dbReference type="EMBL" id="CAXDID020000144">
    <property type="protein sequence ID" value="CAL6040165.1"/>
    <property type="molecule type" value="Genomic_DNA"/>
</dbReference>
<comment type="similarity">
    <text evidence="1">Belongs to the peptidase C1 family.</text>
</comment>
<reference evidence="4 5" key="2">
    <citation type="submission" date="2024-07" db="EMBL/GenBank/DDBJ databases">
        <authorList>
            <person name="Akdeniz Z."/>
        </authorList>
    </citation>
    <scope>NUCLEOTIDE SEQUENCE [LARGE SCALE GENOMIC DNA]</scope>
</reference>
<name>A0AA86Q8V3_9EUKA</name>
<gene>
    <name evidence="3" type="ORF">HINF_LOCUS35919</name>
    <name evidence="4" type="ORF">HINF_LOCUS38205</name>
</gene>
<comment type="caution">
    <text evidence="3">The sequence shown here is derived from an EMBL/GenBank/DDBJ whole genome shotgun (WGS) entry which is preliminary data.</text>
</comment>
<dbReference type="EMBL" id="CATOUU010000787">
    <property type="protein sequence ID" value="CAI9948274.1"/>
    <property type="molecule type" value="Genomic_DNA"/>
</dbReference>
<dbReference type="SUPFAM" id="SSF54001">
    <property type="entry name" value="Cysteine proteinases"/>
    <property type="match status" value="1"/>
</dbReference>